<accession>A0A6J0K5Z7</accession>
<feature type="region of interest" description="Disordered" evidence="1">
    <location>
        <begin position="182"/>
        <end position="214"/>
    </location>
</feature>
<dbReference type="GeneID" id="108815241"/>
<dbReference type="KEGG" id="rsz:108815241"/>
<reference evidence="2" key="1">
    <citation type="journal article" date="2019" name="Database">
        <title>The radish genome database (RadishGD): an integrated information resource for radish genomics.</title>
        <authorList>
            <person name="Yu H.J."/>
            <person name="Baek S."/>
            <person name="Lee Y.J."/>
            <person name="Cho A."/>
            <person name="Mun J.H."/>
        </authorList>
    </citation>
    <scope>NUCLEOTIDE SEQUENCE [LARGE SCALE GENOMIC DNA]</scope>
    <source>
        <strain evidence="2">cv. WK10039</strain>
    </source>
</reference>
<dbReference type="Proteomes" id="UP000504610">
    <property type="component" value="Chromosome 1"/>
</dbReference>
<evidence type="ECO:0000256" key="1">
    <source>
        <dbReference type="SAM" id="MobiDB-lite"/>
    </source>
</evidence>
<keyword evidence="2" id="KW-1185">Reference proteome</keyword>
<evidence type="ECO:0000313" key="4">
    <source>
        <dbReference type="RefSeq" id="XP_056852991.1"/>
    </source>
</evidence>
<feature type="compositionally biased region" description="Basic and acidic residues" evidence="1">
    <location>
        <begin position="193"/>
        <end position="214"/>
    </location>
</feature>
<dbReference type="AlphaFoldDB" id="A0A6J0K5Z7"/>
<dbReference type="NCBIfam" id="TIGR01638">
    <property type="entry name" value="Atha_cystat_rel"/>
    <property type="match status" value="1"/>
</dbReference>
<dbReference type="OrthoDB" id="1625419at2759"/>
<dbReference type="RefSeq" id="XP_056852991.1">
    <property type="nucleotide sequence ID" value="XM_056997011.1"/>
</dbReference>
<dbReference type="PANTHER" id="PTHR31228">
    <property type="entry name" value="CYSTATIN/MONELLIN SUPERFAMILY PROTEIN"/>
    <property type="match status" value="1"/>
</dbReference>
<organism evidence="2 3">
    <name type="scientific">Raphanus sativus</name>
    <name type="common">Radish</name>
    <name type="synonym">Raphanus raphanistrum var. sativus</name>
    <dbReference type="NCBI Taxonomy" id="3726"/>
    <lineage>
        <taxon>Eukaryota</taxon>
        <taxon>Viridiplantae</taxon>
        <taxon>Streptophyta</taxon>
        <taxon>Embryophyta</taxon>
        <taxon>Tracheophyta</taxon>
        <taxon>Spermatophyta</taxon>
        <taxon>Magnoliopsida</taxon>
        <taxon>eudicotyledons</taxon>
        <taxon>Gunneridae</taxon>
        <taxon>Pentapetalae</taxon>
        <taxon>rosids</taxon>
        <taxon>malvids</taxon>
        <taxon>Brassicales</taxon>
        <taxon>Brassicaceae</taxon>
        <taxon>Brassiceae</taxon>
        <taxon>Raphanus</taxon>
    </lineage>
</organism>
<name>A0A6J0K5Z7_RAPSA</name>
<evidence type="ECO:0000313" key="2">
    <source>
        <dbReference type="Proteomes" id="UP000504610"/>
    </source>
</evidence>
<evidence type="ECO:0000313" key="3">
    <source>
        <dbReference type="RefSeq" id="XP_018443390.1"/>
    </source>
</evidence>
<dbReference type="KEGG" id="rsz:130502245"/>
<reference evidence="3 4" key="2">
    <citation type="submission" date="2025-04" db="UniProtKB">
        <authorList>
            <consortium name="RefSeq"/>
        </authorList>
    </citation>
    <scope>IDENTIFICATION</scope>
    <source>
        <tissue evidence="3 4">Leaf</tissue>
    </source>
</reference>
<dbReference type="InterPro" id="IPR006525">
    <property type="entry name" value="Cystatin-related_pln"/>
</dbReference>
<dbReference type="PANTHER" id="PTHR31228:SF34">
    <property type="entry name" value="(RAPE) HYPOTHETICAL PROTEIN"/>
    <property type="match status" value="1"/>
</dbReference>
<sequence length="214" mass="24796">MEKEFPGEEEFAEMSFYQLEDVLFGLMMGPDGYCVQALSRCEYKGTKSLTMDEEYRLMKKQVEETEGFDMDFSQFRYAFNYKPVDFDDNKLPILDDGETIRELLDRLSRKSLELYNIKETKTSSYGLFVEVSKANYHMAGAGVMFFITFLAKQDSSDNEPKTFQAKVHFSCVDHNKYLTCDLKPPPKNVHSNDTADKEDAKKPRLTQEKDASKH</sequence>
<protein>
    <submittedName>
        <fullName evidence="3">Uncharacterized protein LOC108815241</fullName>
    </submittedName>
    <submittedName>
        <fullName evidence="4">Uncharacterized protein LOC130502245</fullName>
    </submittedName>
</protein>
<proteinExistence type="predicted"/>
<gene>
    <name evidence="3" type="primary">LOC108815241</name>
    <name evidence="4" type="synonym">LOC130502245</name>
</gene>
<dbReference type="RefSeq" id="XP_018443390.1">
    <property type="nucleotide sequence ID" value="XM_018587888.2"/>
</dbReference>